<feature type="region of interest" description="Disordered" evidence="11">
    <location>
        <begin position="150"/>
        <end position="174"/>
    </location>
</feature>
<feature type="compositionally biased region" description="Polar residues" evidence="11">
    <location>
        <begin position="302"/>
        <end position="311"/>
    </location>
</feature>
<dbReference type="FunFam" id="3.40.140.70:FF:000001">
    <property type="entry name" value="Ubiquitin-like modifier-activating enzyme atg7"/>
    <property type="match status" value="1"/>
</dbReference>
<evidence type="ECO:0000256" key="10">
    <source>
        <dbReference type="ARBA" id="ARBA00032823"/>
    </source>
</evidence>
<feature type="domain" description="Ubiquitin-like modifier-activating enzyme Atg7 N-terminal" evidence="12">
    <location>
        <begin position="1"/>
        <end position="344"/>
    </location>
</feature>
<sequence length="352" mass="39853">MQYTPFISDIELPFYSSLASLKVDHDKLDDSARKVLGLYEIKPSDRPEESCRMQILGNALLKDDVPAGYYRAEGVIKNVNTIEEYRNADKPAILQLAGKTIWDAINDGTIYSCPSLLASFTVLSFADLKKYKFSYWFAFPAIHSSPPWVPTASPINKDETDSTGQKPVGHASQQLTEPETVNLVEAVQTWRYGVDARQHGFFLAKKVWAAPDAKPLKGPYEWQISSLSGYEEGFFDNSKEGDRYVCFADPSNYDDAPSWVLRNLLVLVQKRWKLNKVQIMRYRDLHSRRDQGRTLIMTLETDSSQTSTTIEGSGAQPTLPKITGWERNPAGKLAGRTVDLKEYMDPQRFVFD</sequence>
<name>A0A022W0Q5_TRIRU</name>
<protein>
    <recommendedName>
        <fullName evidence="2">Ubiquitin-like modifier-activating enzyme ATG7</fullName>
    </recommendedName>
    <alternativeName>
        <fullName evidence="8 10">ATG12-activating enzyme E1 ATG7</fullName>
    </alternativeName>
    <alternativeName>
        <fullName evidence="9">Autophagy-related protein 7</fullName>
    </alternativeName>
    <alternativeName>
        <fullName evidence="3">Ubiquitin-like modifier-activating enzyme atg7</fullName>
    </alternativeName>
</protein>
<gene>
    <name evidence="13" type="ORF">H103_04890</name>
</gene>
<evidence type="ECO:0000256" key="1">
    <source>
        <dbReference type="ARBA" id="ARBA00010931"/>
    </source>
</evidence>
<comment type="function">
    <text evidence="7">E1-like activating enzyme involved in the 2 ubiquitin-like systems required for cytoplasm to vacuole transport (Cvt) and autophagy. Activates ATG12 for its conjugation with ATG5 and ATG8 for its conjugation with phosphatidylethanolamine. Both systems are needed for the ATG8 association to Cvt vesicles and autophagosomes membranes. Autophagy is essential for maintenance of amino acid levels and protein synthesis under nitrogen starvation. Required for selective autophagic degradation of the nucleus (nucleophagy) as well as for mitophagy which contributes to regulate mitochondrial quantity and quality by eliminating the mitochondria to a basal level to fulfill cellular energy requirements and preventing excess ROS production. Plays a role in the regulation of filamentous growth and chronological longevity.</text>
</comment>
<keyword evidence="5" id="KW-0653">Protein transport</keyword>
<dbReference type="Proteomes" id="UP000023758">
    <property type="component" value="Unassembled WGS sequence"/>
</dbReference>
<organism evidence="13">
    <name type="scientific">Trichophyton rubrum CBS 288.86</name>
    <dbReference type="NCBI Taxonomy" id="1215330"/>
    <lineage>
        <taxon>Eukaryota</taxon>
        <taxon>Fungi</taxon>
        <taxon>Dikarya</taxon>
        <taxon>Ascomycota</taxon>
        <taxon>Pezizomycotina</taxon>
        <taxon>Eurotiomycetes</taxon>
        <taxon>Eurotiomycetidae</taxon>
        <taxon>Onygenales</taxon>
        <taxon>Arthrodermataceae</taxon>
        <taxon>Trichophyton</taxon>
    </lineage>
</organism>
<dbReference type="InterPro" id="IPR032197">
    <property type="entry name" value="Atg7_N"/>
</dbReference>
<keyword evidence="4" id="KW-0813">Transport</keyword>
<evidence type="ECO:0000256" key="7">
    <source>
        <dbReference type="ARBA" id="ARBA00024930"/>
    </source>
</evidence>
<dbReference type="Gene3D" id="3.40.140.70">
    <property type="entry name" value="Ubiquitin-like modifier-activating enzyme ATG7 N-terminal domain"/>
    <property type="match status" value="1"/>
</dbReference>
<dbReference type="Gene3D" id="3.40.140.100">
    <property type="entry name" value="Ubiquitin-like modifier-activating enzyme ATG7 C-terminal domain"/>
    <property type="match status" value="1"/>
</dbReference>
<evidence type="ECO:0000256" key="8">
    <source>
        <dbReference type="ARBA" id="ARBA00029897"/>
    </source>
</evidence>
<evidence type="ECO:0000256" key="11">
    <source>
        <dbReference type="SAM" id="MobiDB-lite"/>
    </source>
</evidence>
<evidence type="ECO:0000256" key="5">
    <source>
        <dbReference type="ARBA" id="ARBA00022927"/>
    </source>
</evidence>
<reference evidence="13" key="1">
    <citation type="submission" date="2014-02" db="EMBL/GenBank/DDBJ databases">
        <title>The Genome Sequence of Trichophyton rubrum (morphotype fischeri) CBS 288.86.</title>
        <authorList>
            <consortium name="The Broad Institute Genomics Platform"/>
            <person name="Cuomo C.A."/>
            <person name="White T.C."/>
            <person name="Graser Y."/>
            <person name="Martinez-Rossi N."/>
            <person name="Heitman J."/>
            <person name="Young S.K."/>
            <person name="Zeng Q."/>
            <person name="Gargeya S."/>
            <person name="Abouelleil A."/>
            <person name="Alvarado L."/>
            <person name="Chapman S.B."/>
            <person name="Gainer-Dewar J."/>
            <person name="Goldberg J."/>
            <person name="Griggs A."/>
            <person name="Gujja S."/>
            <person name="Hansen M."/>
            <person name="Howarth C."/>
            <person name="Imamovic A."/>
            <person name="Larimer J."/>
            <person name="Martinez D."/>
            <person name="Murphy C."/>
            <person name="Pearson M.D."/>
            <person name="Persinoti G."/>
            <person name="Poon T."/>
            <person name="Priest M."/>
            <person name="Roberts A.D."/>
            <person name="Saif S."/>
            <person name="Shea T.D."/>
            <person name="Sykes S.N."/>
            <person name="Wortman J."/>
            <person name="Nusbaum C."/>
            <person name="Birren B."/>
        </authorList>
    </citation>
    <scope>NUCLEOTIDE SEQUENCE [LARGE SCALE GENOMIC DNA]</scope>
    <source>
        <strain evidence="13">CBS 288.86</strain>
    </source>
</reference>
<evidence type="ECO:0000256" key="9">
    <source>
        <dbReference type="ARBA" id="ARBA00030242"/>
    </source>
</evidence>
<dbReference type="HOGENOM" id="CLU_012998_2_0_1"/>
<feature type="region of interest" description="Disordered" evidence="11">
    <location>
        <begin position="302"/>
        <end position="326"/>
    </location>
</feature>
<dbReference type="InterPro" id="IPR042523">
    <property type="entry name" value="Atg7_N_2"/>
</dbReference>
<dbReference type="EMBL" id="KK207858">
    <property type="protein sequence ID" value="EZF51951.1"/>
    <property type="molecule type" value="Genomic_DNA"/>
</dbReference>
<accession>A0A022W0Q5</accession>
<evidence type="ECO:0000256" key="2">
    <source>
        <dbReference type="ARBA" id="ARBA00017647"/>
    </source>
</evidence>
<comment type="similarity">
    <text evidence="1">Belongs to the ATG7 family.</text>
</comment>
<keyword evidence="6" id="KW-0072">Autophagy</keyword>
<dbReference type="OrthoDB" id="338614at2759"/>
<evidence type="ECO:0000256" key="4">
    <source>
        <dbReference type="ARBA" id="ARBA00022448"/>
    </source>
</evidence>
<proteinExistence type="inferred from homology"/>
<evidence type="ECO:0000313" key="13">
    <source>
        <dbReference type="EMBL" id="EZF51951.1"/>
    </source>
</evidence>
<evidence type="ECO:0000256" key="6">
    <source>
        <dbReference type="ARBA" id="ARBA00023006"/>
    </source>
</evidence>
<dbReference type="GO" id="GO:0006914">
    <property type="term" value="P:autophagy"/>
    <property type="evidence" value="ECO:0007669"/>
    <property type="project" value="UniProtKB-KW"/>
</dbReference>
<evidence type="ECO:0000256" key="3">
    <source>
        <dbReference type="ARBA" id="ARBA00018730"/>
    </source>
</evidence>
<dbReference type="GO" id="GO:0015031">
    <property type="term" value="P:protein transport"/>
    <property type="evidence" value="ECO:0007669"/>
    <property type="project" value="UniProtKB-KW"/>
</dbReference>
<dbReference type="AlphaFoldDB" id="A0A022W0Q5"/>
<dbReference type="Pfam" id="PF16420">
    <property type="entry name" value="ATG7_N"/>
    <property type="match status" value="1"/>
</dbReference>
<dbReference type="InterPro" id="IPR042522">
    <property type="entry name" value="Atg7_N_1"/>
</dbReference>
<evidence type="ECO:0000259" key="12">
    <source>
        <dbReference type="Pfam" id="PF16420"/>
    </source>
</evidence>